<dbReference type="PANTHER" id="PTHR12814:SF2">
    <property type="entry name" value="RNA-BINDING PROTEIN NOB1"/>
    <property type="match status" value="1"/>
</dbReference>
<evidence type="ECO:0000256" key="8">
    <source>
        <dbReference type="PIRSR" id="PIRSR037125-1"/>
    </source>
</evidence>
<evidence type="ECO:0000313" key="12">
    <source>
        <dbReference type="Proteomes" id="UP000002899"/>
    </source>
</evidence>
<keyword evidence="12" id="KW-1185">Reference proteome</keyword>
<dbReference type="InterPro" id="IPR017117">
    <property type="entry name" value="Nob1_euk"/>
</dbReference>
<evidence type="ECO:0000259" key="9">
    <source>
        <dbReference type="Pfam" id="PF08772"/>
    </source>
</evidence>
<feature type="binding site" evidence="8">
    <location>
        <position position="217"/>
    </location>
    <ligand>
        <name>Zn(2+)</name>
        <dbReference type="ChEBI" id="CHEBI:29105"/>
    </ligand>
</feature>
<dbReference type="Proteomes" id="UP000002899">
    <property type="component" value="Chromosome II"/>
</dbReference>
<feature type="binding site" evidence="8">
    <location>
        <position position="205"/>
    </location>
    <ligand>
        <name>Zn(2+)</name>
        <dbReference type="ChEBI" id="CHEBI:29105"/>
    </ligand>
</feature>
<proteinExistence type="inferred from homology"/>
<evidence type="ECO:0000256" key="5">
    <source>
        <dbReference type="ARBA" id="ARBA00022801"/>
    </source>
</evidence>
<dbReference type="GeneID" id="24423968"/>
<feature type="domain" description="Ribonuclease PIN" evidence="10">
    <location>
        <begin position="8"/>
        <end position="95"/>
    </location>
</feature>
<dbReference type="AlphaFoldDB" id="I7J9I8"/>
<dbReference type="InterPro" id="IPR014881">
    <property type="entry name" value="NOB1_Zn-bd"/>
</dbReference>
<reference evidence="11 12" key="3">
    <citation type="journal article" date="2016" name="Sci. Rep.">
        <title>Genome-wide diversity and gene expression profiling of Babesia microti isolates identify polymorphic genes that mediate host-pathogen interactions.</title>
        <authorList>
            <person name="Silva J.C."/>
            <person name="Cornillot E."/>
            <person name="McCracken C."/>
            <person name="Usmani-Brown S."/>
            <person name="Dwivedi A."/>
            <person name="Ifeonu O.O."/>
            <person name="Crabtree J."/>
            <person name="Gotia H.T."/>
            <person name="Virji A.Z."/>
            <person name="Reynes C."/>
            <person name="Colinge J."/>
            <person name="Kumar V."/>
            <person name="Lawres L."/>
            <person name="Pazzi J.E."/>
            <person name="Pablo J.V."/>
            <person name="Hung C."/>
            <person name="Brancato J."/>
            <person name="Kumari P."/>
            <person name="Orvis J."/>
            <person name="Tretina K."/>
            <person name="Chibucos M."/>
            <person name="Ott S."/>
            <person name="Sadzewicz L."/>
            <person name="Sengamalay N."/>
            <person name="Shetty A.C."/>
            <person name="Su Q."/>
            <person name="Tallon L."/>
            <person name="Fraser C.M."/>
            <person name="Frutos R."/>
            <person name="Molina D.M."/>
            <person name="Krause P.J."/>
            <person name="Ben Mamoun C."/>
        </authorList>
    </citation>
    <scope>NUCLEOTIDE SEQUENCE [LARGE SCALE GENOMIC DNA]</scope>
    <source>
        <strain evidence="11 12">RI</strain>
    </source>
</reference>
<dbReference type="GO" id="GO:0004521">
    <property type="term" value="F:RNA endonuclease activity"/>
    <property type="evidence" value="ECO:0007669"/>
    <property type="project" value="InterPro"/>
</dbReference>
<protein>
    <submittedName>
        <fullName evidence="11">NOB1, RNA-binding protein NOB1</fullName>
    </submittedName>
</protein>
<dbReference type="InterPro" id="IPR039907">
    <property type="entry name" value="NOB1"/>
</dbReference>
<evidence type="ECO:0000256" key="7">
    <source>
        <dbReference type="ARBA" id="ARBA00023242"/>
    </source>
</evidence>
<dbReference type="PANTHER" id="PTHR12814">
    <property type="entry name" value="RNA-BINDING PROTEIN NOB1"/>
    <property type="match status" value="1"/>
</dbReference>
<feature type="binding site" evidence="8">
    <location>
        <position position="202"/>
    </location>
    <ligand>
        <name>Zn(2+)</name>
        <dbReference type="ChEBI" id="CHEBI:29105"/>
    </ligand>
</feature>
<dbReference type="Gene3D" id="3.40.50.1010">
    <property type="entry name" value="5'-nuclease"/>
    <property type="match status" value="1"/>
</dbReference>
<keyword evidence="7" id="KW-0539">Nucleus</keyword>
<reference evidence="11 12" key="1">
    <citation type="journal article" date="2012" name="Nucleic Acids Res.">
        <title>Sequencing of the smallest Apicomplexan genome from the human pathogen Babesia microti.</title>
        <authorList>
            <person name="Cornillot E."/>
            <person name="Hadj-Kaddour K."/>
            <person name="Dassouli A."/>
            <person name="Noel B."/>
            <person name="Ranwez V."/>
            <person name="Vacherie B."/>
            <person name="Augagneur Y."/>
            <person name="Bres V."/>
            <person name="Duclos A."/>
            <person name="Randazzo S."/>
            <person name="Carcy B."/>
            <person name="Debierre-Grockiego F."/>
            <person name="Delbecq S."/>
            <person name="Moubri-Menage K."/>
            <person name="Shams-Eldin H."/>
            <person name="Usmani-Brown S."/>
            <person name="Bringaud F."/>
            <person name="Wincker P."/>
            <person name="Vivares C.P."/>
            <person name="Schwarz R.T."/>
            <person name="Schetters T.P."/>
            <person name="Krause P.J."/>
            <person name="Gorenflot A."/>
            <person name="Berry V."/>
            <person name="Barbe V."/>
            <person name="Ben Mamoun C."/>
        </authorList>
    </citation>
    <scope>NUCLEOTIDE SEQUENCE [LARGE SCALE GENOMIC DNA]</scope>
    <source>
        <strain evidence="11 12">RI</strain>
    </source>
</reference>
<keyword evidence="4 8" id="KW-0479">Metal-binding</keyword>
<dbReference type="KEGG" id="bmic:BMR1_02g00895"/>
<dbReference type="OrthoDB" id="446759at2759"/>
<keyword evidence="6 8" id="KW-0862">Zinc</keyword>
<dbReference type="SUPFAM" id="SSF144206">
    <property type="entry name" value="NOB1 zinc finger-like"/>
    <property type="match status" value="1"/>
</dbReference>
<dbReference type="GO" id="GO:0016787">
    <property type="term" value="F:hydrolase activity"/>
    <property type="evidence" value="ECO:0007669"/>
    <property type="project" value="UniProtKB-KW"/>
</dbReference>
<dbReference type="Gene3D" id="6.20.210.10">
    <property type="entry name" value="Nin one binding (NOB1), Zn-ribbon-like"/>
    <property type="match status" value="1"/>
</dbReference>
<dbReference type="InterPro" id="IPR033411">
    <property type="entry name" value="Ribonuclease_PIN"/>
</dbReference>
<evidence type="ECO:0000256" key="6">
    <source>
        <dbReference type="ARBA" id="ARBA00022833"/>
    </source>
</evidence>
<gene>
    <name evidence="11" type="ORF">BMR1_02g00895</name>
</gene>
<evidence type="ECO:0000256" key="1">
    <source>
        <dbReference type="ARBA" id="ARBA00004123"/>
    </source>
</evidence>
<dbReference type="InterPro" id="IPR036283">
    <property type="entry name" value="NOB1_Zf-like_sf"/>
</dbReference>
<dbReference type="RefSeq" id="XP_012647953.1">
    <property type="nucleotide sequence ID" value="XM_012792499.1"/>
</dbReference>
<keyword evidence="3" id="KW-0540">Nuclease</keyword>
<name>I7J9I8_BABMR</name>
<dbReference type="GO" id="GO:0005634">
    <property type="term" value="C:nucleus"/>
    <property type="evidence" value="ECO:0007669"/>
    <property type="project" value="UniProtKB-SubCell"/>
</dbReference>
<dbReference type="VEuPathDB" id="PiroplasmaDB:BMR1_02g00895"/>
<dbReference type="OMA" id="DYAMQNT"/>
<dbReference type="GO" id="GO:0030688">
    <property type="term" value="C:preribosome, small subunit precursor"/>
    <property type="evidence" value="ECO:0007669"/>
    <property type="project" value="TreeGrafter"/>
</dbReference>
<feature type="domain" description="Nin one binding (NOB1) Zn-ribbon-like" evidence="9">
    <location>
        <begin position="192"/>
        <end position="262"/>
    </location>
</feature>
<keyword evidence="5" id="KW-0378">Hydrolase</keyword>
<sequence length="344" mass="38556">MSIHAKKIVIDTGAYMRATHLDRYGERLHTTQKVALEIQKFKDDPALSCLRSIETINIEDPEDSDLELVRSFAKSTGDLPFLSQADISAIALTYKFFRQGGGTINLNPKENIEILPTKFANDSVKSKGKFECSGFGFNKWITKKNLNNLPGDLSSDSSSTNCIVACMTTDYSMQNLLLHMGLSVITVNGLAIKTAKRWGLICRACYFATSNSTLLFCEKCGHNTLDKIAINISKDGIVTAIDKRKYINTRGTIYSIPKQKVGRHANNLILSQDQMLMPGFIHNMRANQHKKKDSIEHLNLNGAIVDMVKSYEKPRNPVMHGIKIGFGKGNPNSNMWVKRNRFKY</sequence>
<evidence type="ECO:0000256" key="3">
    <source>
        <dbReference type="ARBA" id="ARBA00022722"/>
    </source>
</evidence>
<dbReference type="GO" id="GO:0046872">
    <property type="term" value="F:metal ion binding"/>
    <property type="evidence" value="ECO:0007669"/>
    <property type="project" value="UniProtKB-KW"/>
</dbReference>
<evidence type="ECO:0000256" key="4">
    <source>
        <dbReference type="ARBA" id="ARBA00022723"/>
    </source>
</evidence>
<dbReference type="GO" id="GO:0030490">
    <property type="term" value="P:maturation of SSU-rRNA"/>
    <property type="evidence" value="ECO:0007669"/>
    <property type="project" value="TreeGrafter"/>
</dbReference>
<dbReference type="Pfam" id="PF17146">
    <property type="entry name" value="PIN_6"/>
    <property type="match status" value="1"/>
</dbReference>
<comment type="subcellular location">
    <subcellularLocation>
        <location evidence="1">Nucleus</location>
    </subcellularLocation>
</comment>
<dbReference type="PIRSF" id="PIRSF037125">
    <property type="entry name" value="D-site_20S_pre-rRNA_nuclease"/>
    <property type="match status" value="1"/>
</dbReference>
<evidence type="ECO:0000313" key="11">
    <source>
        <dbReference type="EMBL" id="CCF73344.1"/>
    </source>
</evidence>
<comment type="similarity">
    <text evidence="2">Belongs to the NOB1 family.</text>
</comment>
<reference evidence="11 12" key="2">
    <citation type="journal article" date="2013" name="PLoS ONE">
        <title>Whole genome mapping and re-organization of the nuclear and mitochondrial genomes of Babesia microti isolates.</title>
        <authorList>
            <person name="Cornillot E."/>
            <person name="Dassouli A."/>
            <person name="Garg A."/>
            <person name="Pachikara N."/>
            <person name="Randazzo S."/>
            <person name="Depoix D."/>
            <person name="Carcy B."/>
            <person name="Delbecq S."/>
            <person name="Frutos R."/>
            <person name="Silva J.C."/>
            <person name="Sutton R."/>
            <person name="Krause P.J."/>
            <person name="Mamoun C.B."/>
        </authorList>
    </citation>
    <scope>NUCLEOTIDE SEQUENCE [LARGE SCALE GENOMIC DNA]</scope>
    <source>
        <strain evidence="11 12">RI</strain>
    </source>
</reference>
<organism evidence="11 12">
    <name type="scientific">Babesia microti (strain RI)</name>
    <dbReference type="NCBI Taxonomy" id="1133968"/>
    <lineage>
        <taxon>Eukaryota</taxon>
        <taxon>Sar</taxon>
        <taxon>Alveolata</taxon>
        <taxon>Apicomplexa</taxon>
        <taxon>Aconoidasida</taxon>
        <taxon>Piroplasmida</taxon>
        <taxon>Babesiidae</taxon>
        <taxon>Babesia</taxon>
    </lineage>
</organism>
<dbReference type="EMBL" id="FO082872">
    <property type="protein sequence ID" value="CCF73344.1"/>
    <property type="molecule type" value="Genomic_DNA"/>
</dbReference>
<evidence type="ECO:0000259" key="10">
    <source>
        <dbReference type="Pfam" id="PF17146"/>
    </source>
</evidence>
<accession>I7J9I8</accession>
<evidence type="ECO:0000256" key="2">
    <source>
        <dbReference type="ARBA" id="ARBA00005858"/>
    </source>
</evidence>
<dbReference type="Pfam" id="PF08772">
    <property type="entry name" value="Zn_ribbon_NOB1"/>
    <property type="match status" value="1"/>
</dbReference>
<feature type="binding site" evidence="8">
    <location>
        <position position="220"/>
    </location>
    <ligand>
        <name>Zn(2+)</name>
        <dbReference type="ChEBI" id="CHEBI:29105"/>
    </ligand>
</feature>